<accession>A0AC58T2P1</accession>
<evidence type="ECO:0000313" key="2">
    <source>
        <dbReference type="RefSeq" id="XP_075091489.1"/>
    </source>
</evidence>
<protein>
    <submittedName>
        <fullName evidence="2">Uncharacterized protein LOC142171699</fullName>
    </submittedName>
</protein>
<keyword evidence="1" id="KW-1185">Reference proteome</keyword>
<organism evidence="1 2">
    <name type="scientific">Nicotiana tabacum</name>
    <name type="common">Common tobacco</name>
    <dbReference type="NCBI Taxonomy" id="4097"/>
    <lineage>
        <taxon>Eukaryota</taxon>
        <taxon>Viridiplantae</taxon>
        <taxon>Streptophyta</taxon>
        <taxon>Embryophyta</taxon>
        <taxon>Tracheophyta</taxon>
        <taxon>Spermatophyta</taxon>
        <taxon>Magnoliopsida</taxon>
        <taxon>eudicotyledons</taxon>
        <taxon>Gunneridae</taxon>
        <taxon>Pentapetalae</taxon>
        <taxon>asterids</taxon>
        <taxon>lamiids</taxon>
        <taxon>Solanales</taxon>
        <taxon>Solanaceae</taxon>
        <taxon>Nicotianoideae</taxon>
        <taxon>Nicotianeae</taxon>
        <taxon>Nicotiana</taxon>
    </lineage>
</organism>
<name>A0AC58T2P1_TOBAC</name>
<reference evidence="2" key="2">
    <citation type="submission" date="2025-08" db="UniProtKB">
        <authorList>
            <consortium name="RefSeq"/>
        </authorList>
    </citation>
    <scope>IDENTIFICATION</scope>
    <source>
        <tissue evidence="2">Leaf</tissue>
    </source>
</reference>
<dbReference type="RefSeq" id="XP_075091489.1">
    <property type="nucleotide sequence ID" value="XM_075235388.1"/>
</dbReference>
<proteinExistence type="predicted"/>
<evidence type="ECO:0000313" key="1">
    <source>
        <dbReference type="Proteomes" id="UP000790787"/>
    </source>
</evidence>
<dbReference type="Proteomes" id="UP000790787">
    <property type="component" value="Chromosome 17"/>
</dbReference>
<reference evidence="1" key="1">
    <citation type="journal article" date="2014" name="Nat. Commun.">
        <title>The tobacco genome sequence and its comparison with those of tomato and potato.</title>
        <authorList>
            <person name="Sierro N."/>
            <person name="Battey J.N."/>
            <person name="Ouadi S."/>
            <person name="Bakaher N."/>
            <person name="Bovet L."/>
            <person name="Willig A."/>
            <person name="Goepfert S."/>
            <person name="Peitsch M.C."/>
            <person name="Ivanov N.V."/>
        </authorList>
    </citation>
    <scope>NUCLEOTIDE SEQUENCE [LARGE SCALE GENOMIC DNA]</scope>
</reference>
<gene>
    <name evidence="2" type="primary">LOC142171699</name>
</gene>
<sequence length="254" mass="29575">MDAECKRTIVGRFLKIRPQIEKIRVRFAENFSLKGSVKIGVFDNYNIFMYFTNDEDCKEIGFKRVIEIEGLQMWLQKWTPDFKPEEDIPIVPVWALLPQLTFNMHTCHYVKQIPEEIGTPLEMNLATRGRTRPSMAKVRIELDLHKPLSTSVYVGSEDEDYPLKVFVQEVEYERIPKYCKQCKKLGHDLSNCRVMERKRLAEKQEIERVKYLMQVTENPNTHVVNGESTEKEVTTAKEAKIQEKGEDAGTTNAV</sequence>